<keyword evidence="1" id="KW-0472">Membrane</keyword>
<evidence type="ECO:0000256" key="1">
    <source>
        <dbReference type="SAM" id="Phobius"/>
    </source>
</evidence>
<dbReference type="InterPro" id="IPR011733">
    <property type="entry name" value="CHP02185_IM"/>
</dbReference>
<dbReference type="OrthoDB" id="9781459at2"/>
<feature type="transmembrane region" description="Helical" evidence="1">
    <location>
        <begin position="97"/>
        <end position="114"/>
    </location>
</feature>
<feature type="transmembrane region" description="Helical" evidence="1">
    <location>
        <begin position="46"/>
        <end position="67"/>
    </location>
</feature>
<accession>A0A087B2M1</accession>
<feature type="transmembrane region" description="Helical" evidence="1">
    <location>
        <begin position="121"/>
        <end position="143"/>
    </location>
</feature>
<dbReference type="EMBL" id="JGYV01000002">
    <property type="protein sequence ID" value="KFI65271.1"/>
    <property type="molecule type" value="Genomic_DNA"/>
</dbReference>
<dbReference type="RefSeq" id="WP_033517836.1">
    <property type="nucleotide sequence ID" value="NZ_JGYV01000002.1"/>
</dbReference>
<sequence length="206" mass="21727">MTQEMAAGRTRAKLSVSDMITVGVFSALYFCICGVAMLIVNLCFGLPGTILLPAVTALLAGPVFMLLAARVRRFGAITVMGVVLGFVLFLAGHFATSLVTAIVFPLLADCIAQVGRHRNRIALMASYAVFSFGCAGPIVPMWMMRGAYVASLQRKGKDTATIDAIMANVNGTSLVVVIVATIACALVGGWLGLRMNRRHFAKAGVA</sequence>
<dbReference type="Pfam" id="PF09605">
    <property type="entry name" value="Trep_Strep"/>
    <property type="match status" value="1"/>
</dbReference>
<keyword evidence="1" id="KW-1133">Transmembrane helix</keyword>
<dbReference type="NCBIfam" id="TIGR02185">
    <property type="entry name" value="Trep_Strep"/>
    <property type="match status" value="1"/>
</dbReference>
<dbReference type="AlphaFoldDB" id="A0A087B2M1"/>
<feature type="transmembrane region" description="Helical" evidence="1">
    <location>
        <begin position="174"/>
        <end position="193"/>
    </location>
</feature>
<organism evidence="2 3">
    <name type="scientific">Bifidobacterium cuniculi</name>
    <dbReference type="NCBI Taxonomy" id="1688"/>
    <lineage>
        <taxon>Bacteria</taxon>
        <taxon>Bacillati</taxon>
        <taxon>Actinomycetota</taxon>
        <taxon>Actinomycetes</taxon>
        <taxon>Bifidobacteriales</taxon>
        <taxon>Bifidobacteriaceae</taxon>
        <taxon>Bifidobacterium</taxon>
    </lineage>
</organism>
<feature type="transmembrane region" description="Helical" evidence="1">
    <location>
        <begin position="20"/>
        <end position="40"/>
    </location>
</feature>
<keyword evidence="1" id="KW-0812">Transmembrane</keyword>
<evidence type="ECO:0000313" key="2">
    <source>
        <dbReference type="EMBL" id="KFI65271.1"/>
    </source>
</evidence>
<reference evidence="2 3" key="1">
    <citation type="submission" date="2014-03" db="EMBL/GenBank/DDBJ databases">
        <title>Genomics of Bifidobacteria.</title>
        <authorList>
            <person name="Ventura M."/>
            <person name="Milani C."/>
            <person name="Lugli G.A."/>
        </authorList>
    </citation>
    <scope>NUCLEOTIDE SEQUENCE [LARGE SCALE GENOMIC DNA]</scope>
    <source>
        <strain evidence="2 3">LMG 10738</strain>
    </source>
</reference>
<dbReference type="eggNOG" id="ENOG50321KG">
    <property type="taxonomic scope" value="Bacteria"/>
</dbReference>
<comment type="caution">
    <text evidence="2">The sequence shown here is derived from an EMBL/GenBank/DDBJ whole genome shotgun (WGS) entry which is preliminary data.</text>
</comment>
<evidence type="ECO:0000313" key="3">
    <source>
        <dbReference type="Proteomes" id="UP000029067"/>
    </source>
</evidence>
<dbReference type="Proteomes" id="UP000029067">
    <property type="component" value="Unassembled WGS sequence"/>
</dbReference>
<name>A0A087B2M1_9BIFI</name>
<proteinExistence type="predicted"/>
<dbReference type="STRING" id="1688.BCUN_1037"/>
<keyword evidence="3" id="KW-1185">Reference proteome</keyword>
<protein>
    <submittedName>
        <fullName evidence="2">Permease</fullName>
    </submittedName>
</protein>
<gene>
    <name evidence="2" type="ORF">BCUN_1037</name>
</gene>